<reference evidence="5" key="1">
    <citation type="journal article" date="2014" name="Front. Microbiol.">
        <title>High frequency of phylogenetically diverse reductive dehalogenase-homologous genes in deep subseafloor sedimentary metagenomes.</title>
        <authorList>
            <person name="Kawai M."/>
            <person name="Futagami T."/>
            <person name="Toyoda A."/>
            <person name="Takaki Y."/>
            <person name="Nishi S."/>
            <person name="Hori S."/>
            <person name="Arai W."/>
            <person name="Tsubouchi T."/>
            <person name="Morono Y."/>
            <person name="Uchiyama I."/>
            <person name="Ito T."/>
            <person name="Fujiyama A."/>
            <person name="Inagaki F."/>
            <person name="Takami H."/>
        </authorList>
    </citation>
    <scope>NUCLEOTIDE SEQUENCE</scope>
    <source>
        <strain evidence="5">Expedition CK06-06</strain>
    </source>
</reference>
<evidence type="ECO:0000256" key="3">
    <source>
        <dbReference type="ARBA" id="ARBA00022801"/>
    </source>
</evidence>
<dbReference type="InterPro" id="IPR003785">
    <property type="entry name" value="Creatininase/forma_Hydrolase"/>
</dbReference>
<dbReference type="Pfam" id="PF02633">
    <property type="entry name" value="Creatininase"/>
    <property type="match status" value="1"/>
</dbReference>
<dbReference type="EMBL" id="BARS01029654">
    <property type="protein sequence ID" value="GAG06965.1"/>
    <property type="molecule type" value="Genomic_DNA"/>
</dbReference>
<evidence type="ECO:0000313" key="5">
    <source>
        <dbReference type="EMBL" id="GAG06965.1"/>
    </source>
</evidence>
<keyword evidence="3" id="KW-0378">Hydrolase</keyword>
<dbReference type="Gene3D" id="3.40.50.10310">
    <property type="entry name" value="Creatininase"/>
    <property type="match status" value="1"/>
</dbReference>
<evidence type="ECO:0000256" key="4">
    <source>
        <dbReference type="ARBA" id="ARBA00022833"/>
    </source>
</evidence>
<dbReference type="SUPFAM" id="SSF102215">
    <property type="entry name" value="Creatininase"/>
    <property type="match status" value="1"/>
</dbReference>
<keyword evidence="4" id="KW-0862">Zinc</keyword>
<comment type="caution">
    <text evidence="5">The sequence shown here is derived from an EMBL/GenBank/DDBJ whole genome shotgun (WGS) entry which is preliminary data.</text>
</comment>
<comment type="cofactor">
    <cofactor evidence="1">
        <name>Zn(2+)</name>
        <dbReference type="ChEBI" id="CHEBI:29105"/>
    </cofactor>
</comment>
<accession>X0UMV2</accession>
<proteinExistence type="predicted"/>
<organism evidence="5">
    <name type="scientific">marine sediment metagenome</name>
    <dbReference type="NCBI Taxonomy" id="412755"/>
    <lineage>
        <taxon>unclassified sequences</taxon>
        <taxon>metagenomes</taxon>
        <taxon>ecological metagenomes</taxon>
    </lineage>
</organism>
<sequence length="98" mass="10578">MLESEEKDAAARAGRKILADTMTSVEMAAHRRRNGIVLLPVGSFEMHGVHVGMSCDTFVTLAACRVLAEEWDAIVMPPIHYTFAGATAPFPGTVDVHP</sequence>
<dbReference type="PANTHER" id="PTHR35005">
    <property type="entry name" value="3-DEHYDRO-SCYLLO-INOSOSE HYDROLASE"/>
    <property type="match status" value="1"/>
</dbReference>
<dbReference type="GO" id="GO:0016811">
    <property type="term" value="F:hydrolase activity, acting on carbon-nitrogen (but not peptide) bonds, in linear amides"/>
    <property type="evidence" value="ECO:0007669"/>
    <property type="project" value="TreeGrafter"/>
</dbReference>
<evidence type="ECO:0000256" key="1">
    <source>
        <dbReference type="ARBA" id="ARBA00001947"/>
    </source>
</evidence>
<dbReference type="AlphaFoldDB" id="X0UMV2"/>
<gene>
    <name evidence="5" type="ORF">S01H1_46316</name>
</gene>
<feature type="non-terminal residue" evidence="5">
    <location>
        <position position="98"/>
    </location>
</feature>
<dbReference type="GO" id="GO:0046872">
    <property type="term" value="F:metal ion binding"/>
    <property type="evidence" value="ECO:0007669"/>
    <property type="project" value="UniProtKB-KW"/>
</dbReference>
<dbReference type="GO" id="GO:0009231">
    <property type="term" value="P:riboflavin biosynthetic process"/>
    <property type="evidence" value="ECO:0007669"/>
    <property type="project" value="TreeGrafter"/>
</dbReference>
<keyword evidence="2" id="KW-0479">Metal-binding</keyword>
<dbReference type="PANTHER" id="PTHR35005:SF1">
    <property type="entry name" value="2-AMINO-5-FORMYLAMINO-6-RIBOSYLAMINOPYRIMIDIN-4(3H)-ONE 5'-MONOPHOSPHATE DEFORMYLASE"/>
    <property type="match status" value="1"/>
</dbReference>
<dbReference type="InterPro" id="IPR024087">
    <property type="entry name" value="Creatininase-like_sf"/>
</dbReference>
<evidence type="ECO:0000256" key="2">
    <source>
        <dbReference type="ARBA" id="ARBA00022723"/>
    </source>
</evidence>
<protein>
    <recommendedName>
        <fullName evidence="6">Creatininase family protein</fullName>
    </recommendedName>
</protein>
<name>X0UMV2_9ZZZZ</name>
<evidence type="ECO:0008006" key="6">
    <source>
        <dbReference type="Google" id="ProtNLM"/>
    </source>
</evidence>